<dbReference type="CDD" id="cd11364">
    <property type="entry name" value="RNase_PH_PNPase_2"/>
    <property type="match status" value="1"/>
</dbReference>
<dbReference type="NCBIfam" id="TIGR02696">
    <property type="entry name" value="pppGpp_PNP"/>
    <property type="match status" value="1"/>
</dbReference>
<keyword evidence="6" id="KW-0479">Metal-binding</keyword>
<dbReference type="Gene3D" id="2.40.50.140">
    <property type="entry name" value="Nucleic acid-binding proteins"/>
    <property type="match status" value="1"/>
</dbReference>
<dbReference type="PIRSF" id="PIRSF005499">
    <property type="entry name" value="PNPase"/>
    <property type="match status" value="1"/>
</dbReference>
<sequence length="694" mass="75007">MEGQDVKSAAVTIDNGKFGKREIRFETGRLARQAAGTAVVYLDDETMLLSATTASKSPKDQFDFFPLTVDVEERMYAIGKIPGSFFRREGRPSEEAILTCRLIDRPLRPSFIKGLRNEIQIVVTVMALDQNHMYDVIAINAASMSTQLAGLPFSGPIGGVRIALIDGQWVAFPNHSDLENAVFDMVVAGRIAGDDVAIMMVEAEATVKTIDLIGSGASAPTEEIVGQGLEASKPFIRQLCQAQIELAKVAAKPTAEFPVFLDYQDDAFAAVEKAAKKKLDTALKISGKQERETEITRLSDEVKQSLAESFVGREKEIPAAFRSLTKKLVRQRVLREKIRIDGRGLRDIRPLIAEVEVVPRVHGSAIFERGETQILGITTLNMLKMEQQLDTLNPEDHKRYMHNYNFPPYSTGETGRVGSPKRREIGHGALAERALLPVLPGRQEFPYAIRQVSEALSSNGSTSMGSVCASTLSLLNAGVPLKAPVAGIAMGLISDDVDGKVEYVALTDILGAEDAFGDMDFKVAGTKDFVTALQLDTKLDGIPASVLSAALLQAKEARLAILKVMNEAIDGPDDMNPLAPRIISIKIPVDQIGAVIGPKGKIINQIQEETGAEISIEDDGTIFIGATNGTAADAAKAAILSIADPKLPEIGERYNGTIVKLATFGAFVNLLPGKDGLLHISQIRKMHGGKRIEN</sequence>
<dbReference type="SUPFAM" id="SSF55666">
    <property type="entry name" value="Ribonuclease PH domain 2-like"/>
    <property type="match status" value="2"/>
</dbReference>
<dbReference type="GO" id="GO:0000175">
    <property type="term" value="F:3'-5'-RNA exonuclease activity"/>
    <property type="evidence" value="ECO:0007669"/>
    <property type="project" value="TreeGrafter"/>
</dbReference>
<evidence type="ECO:0000256" key="6">
    <source>
        <dbReference type="ARBA" id="ARBA00022723"/>
    </source>
</evidence>
<evidence type="ECO:0000256" key="8">
    <source>
        <dbReference type="ARBA" id="ARBA00022884"/>
    </source>
</evidence>
<protein>
    <recommendedName>
        <fullName evidence="2 9">Polyribonucleotide nucleotidyltransferase</fullName>
        <ecNumber evidence="2 9">2.7.7.8</ecNumber>
    </recommendedName>
</protein>
<dbReference type="Pfam" id="PF03726">
    <property type="entry name" value="PNPase"/>
    <property type="match status" value="1"/>
</dbReference>
<gene>
    <name evidence="12" type="ORF">ABR60_05695</name>
</gene>
<dbReference type="SUPFAM" id="SSF54791">
    <property type="entry name" value="Eukaryotic type KH-domain (KH-domain type I)"/>
    <property type="match status" value="1"/>
</dbReference>
<evidence type="ECO:0000256" key="1">
    <source>
        <dbReference type="ARBA" id="ARBA00007404"/>
    </source>
</evidence>
<keyword evidence="8 10" id="KW-0694">RNA-binding</keyword>
<evidence type="ECO:0000313" key="12">
    <source>
        <dbReference type="EMBL" id="KRO30374.1"/>
    </source>
</evidence>
<reference evidence="12 13" key="1">
    <citation type="submission" date="2015-10" db="EMBL/GenBank/DDBJ databases">
        <title>Metagenome-Assembled Genomes uncover a global brackish microbiome.</title>
        <authorList>
            <person name="Hugerth L.W."/>
            <person name="Larsson J."/>
            <person name="Alneberg J."/>
            <person name="Lindh M.V."/>
            <person name="Legrand C."/>
            <person name="Pinhassi J."/>
            <person name="Andersson A.F."/>
        </authorList>
    </citation>
    <scope>NUCLEOTIDE SEQUENCE [LARGE SCALE GENOMIC DNA]</scope>
    <source>
        <strain evidence="12">BACL2 MAG-120802-bin41</strain>
    </source>
</reference>
<dbReference type="NCBIfam" id="NF008805">
    <property type="entry name" value="PRK11824.1"/>
    <property type="match status" value="1"/>
</dbReference>
<comment type="caution">
    <text evidence="12">The sequence shown here is derived from an EMBL/GenBank/DDBJ whole genome shotgun (WGS) entry which is preliminary data.</text>
</comment>
<dbReference type="Gene3D" id="3.30.230.70">
    <property type="entry name" value="GHMP Kinase, N-terminal domain"/>
    <property type="match status" value="2"/>
</dbReference>
<dbReference type="Pfam" id="PF00013">
    <property type="entry name" value="KH_1"/>
    <property type="match status" value="1"/>
</dbReference>
<evidence type="ECO:0000256" key="4">
    <source>
        <dbReference type="ARBA" id="ARBA00022679"/>
    </source>
</evidence>
<dbReference type="EMBL" id="LIAS01000134">
    <property type="protein sequence ID" value="KRO30374.1"/>
    <property type="molecule type" value="Genomic_DNA"/>
</dbReference>
<dbReference type="NCBIfam" id="TIGR03591">
    <property type="entry name" value="polynuc_phos"/>
    <property type="match status" value="1"/>
</dbReference>
<dbReference type="InterPro" id="IPR036345">
    <property type="entry name" value="ExoRNase_PH_dom2_sf"/>
</dbReference>
<evidence type="ECO:0000256" key="7">
    <source>
        <dbReference type="ARBA" id="ARBA00022842"/>
    </source>
</evidence>
<dbReference type="PANTHER" id="PTHR11252:SF0">
    <property type="entry name" value="POLYRIBONUCLEOTIDE NUCLEOTIDYLTRANSFERASE 1, MITOCHONDRIAL"/>
    <property type="match status" value="1"/>
</dbReference>
<dbReference type="GO" id="GO:0004654">
    <property type="term" value="F:polyribonucleotide nucleotidyltransferase activity"/>
    <property type="evidence" value="ECO:0007669"/>
    <property type="project" value="UniProtKB-UniRule"/>
</dbReference>
<accession>A0A0R2NWZ4</accession>
<dbReference type="InterPro" id="IPR027408">
    <property type="entry name" value="PNPase/RNase_PH_dom_sf"/>
</dbReference>
<keyword evidence="3" id="KW-0963">Cytoplasm</keyword>
<evidence type="ECO:0000256" key="3">
    <source>
        <dbReference type="ARBA" id="ARBA00022490"/>
    </source>
</evidence>
<evidence type="ECO:0000256" key="10">
    <source>
        <dbReference type="PROSITE-ProRule" id="PRU00117"/>
    </source>
</evidence>
<dbReference type="InterPro" id="IPR020568">
    <property type="entry name" value="Ribosomal_Su5_D2-typ_SF"/>
</dbReference>
<dbReference type="InterPro" id="IPR015848">
    <property type="entry name" value="PNPase_PH_RNA-bd_bac/org-type"/>
</dbReference>
<keyword evidence="5" id="KW-0548">Nucleotidyltransferase</keyword>
<evidence type="ECO:0000256" key="5">
    <source>
        <dbReference type="ARBA" id="ARBA00022695"/>
    </source>
</evidence>
<dbReference type="InterPro" id="IPR004088">
    <property type="entry name" value="KH_dom_type_1"/>
</dbReference>
<dbReference type="InterPro" id="IPR012162">
    <property type="entry name" value="PNPase"/>
</dbReference>
<feature type="domain" description="S1 motif" evidence="11">
    <location>
        <begin position="651"/>
        <end position="694"/>
    </location>
</feature>
<dbReference type="FunFam" id="3.30.230.70:FF:000002">
    <property type="entry name" value="Polyribonucleotide nucleotidyltransferase"/>
    <property type="match status" value="1"/>
</dbReference>
<dbReference type="AlphaFoldDB" id="A0A0R2NWZ4"/>
<dbReference type="FunFam" id="3.30.1370.10:FF:000001">
    <property type="entry name" value="Polyribonucleotide nucleotidyltransferase"/>
    <property type="match status" value="1"/>
</dbReference>
<dbReference type="GO" id="GO:0046872">
    <property type="term" value="F:metal ion binding"/>
    <property type="evidence" value="ECO:0007669"/>
    <property type="project" value="UniProtKB-KW"/>
</dbReference>
<dbReference type="PANTHER" id="PTHR11252">
    <property type="entry name" value="POLYRIBONUCLEOTIDE NUCLEOTIDYLTRANSFERASE"/>
    <property type="match status" value="1"/>
</dbReference>
<evidence type="ECO:0000256" key="9">
    <source>
        <dbReference type="NCBIfam" id="TIGR03591"/>
    </source>
</evidence>
<dbReference type="InterPro" id="IPR004087">
    <property type="entry name" value="KH_dom"/>
</dbReference>
<keyword evidence="4 12" id="KW-0808">Transferase</keyword>
<dbReference type="GO" id="GO:0006396">
    <property type="term" value="P:RNA processing"/>
    <property type="evidence" value="ECO:0007669"/>
    <property type="project" value="InterPro"/>
</dbReference>
<dbReference type="EC" id="2.7.7.8" evidence="2 9"/>
<proteinExistence type="inferred from homology"/>
<dbReference type="InterPro" id="IPR012340">
    <property type="entry name" value="NA-bd_OB-fold"/>
</dbReference>
<dbReference type="InterPro" id="IPR036612">
    <property type="entry name" value="KH_dom_type_1_sf"/>
</dbReference>
<dbReference type="SMART" id="SM00322">
    <property type="entry name" value="KH"/>
    <property type="match status" value="1"/>
</dbReference>
<dbReference type="Proteomes" id="UP000053941">
    <property type="component" value="Unassembled WGS sequence"/>
</dbReference>
<dbReference type="SUPFAM" id="SSF54211">
    <property type="entry name" value="Ribosomal protein S5 domain 2-like"/>
    <property type="match status" value="2"/>
</dbReference>
<dbReference type="InterPro" id="IPR003029">
    <property type="entry name" value="S1_domain"/>
</dbReference>
<dbReference type="PROSITE" id="PS50084">
    <property type="entry name" value="KH_TYPE_1"/>
    <property type="match status" value="1"/>
</dbReference>
<keyword evidence="7" id="KW-0460">Magnesium</keyword>
<evidence type="ECO:0000256" key="2">
    <source>
        <dbReference type="ARBA" id="ARBA00012416"/>
    </source>
</evidence>
<dbReference type="InterPro" id="IPR014069">
    <property type="entry name" value="GPSI/PNP"/>
</dbReference>
<dbReference type="FunFam" id="3.30.230.70:FF:000001">
    <property type="entry name" value="Polyribonucleotide nucleotidyltransferase"/>
    <property type="match status" value="1"/>
</dbReference>
<name>A0A0R2NWZ4_9ACTN</name>
<dbReference type="Pfam" id="PF00575">
    <property type="entry name" value="S1"/>
    <property type="match status" value="1"/>
</dbReference>
<dbReference type="Gene3D" id="3.30.1370.10">
    <property type="entry name" value="K Homology domain, type 1"/>
    <property type="match status" value="1"/>
</dbReference>
<dbReference type="Pfam" id="PF01138">
    <property type="entry name" value="RNase_PH"/>
    <property type="match status" value="2"/>
</dbReference>
<dbReference type="GO" id="GO:0005829">
    <property type="term" value="C:cytosol"/>
    <property type="evidence" value="ECO:0007669"/>
    <property type="project" value="TreeGrafter"/>
</dbReference>
<dbReference type="PROSITE" id="PS50126">
    <property type="entry name" value="S1"/>
    <property type="match status" value="1"/>
</dbReference>
<feature type="non-terminal residue" evidence="12">
    <location>
        <position position="694"/>
    </location>
</feature>
<dbReference type="HAMAP" id="MF_01595">
    <property type="entry name" value="PNPase"/>
    <property type="match status" value="1"/>
</dbReference>
<dbReference type="GO" id="GO:0006402">
    <property type="term" value="P:mRNA catabolic process"/>
    <property type="evidence" value="ECO:0007669"/>
    <property type="project" value="UniProtKB-UniRule"/>
</dbReference>
<dbReference type="InterPro" id="IPR001247">
    <property type="entry name" value="ExoRNase_PH_dom1"/>
</dbReference>
<organism evidence="12 13">
    <name type="scientific">Actinobacteria bacterium BACL2 MAG-120802-bin41</name>
    <dbReference type="NCBI Taxonomy" id="1655568"/>
    <lineage>
        <taxon>Bacteria</taxon>
        <taxon>Bacillati</taxon>
        <taxon>Actinomycetota</taxon>
        <taxon>Actinomycetes</taxon>
        <taxon>Actinomycetes incertae sedis</taxon>
        <taxon>ac1 cluster</taxon>
    </lineage>
</organism>
<dbReference type="CDD" id="cd02393">
    <property type="entry name" value="KH-I_PNPase"/>
    <property type="match status" value="1"/>
</dbReference>
<comment type="similarity">
    <text evidence="1">Belongs to the polyribonucleotide nucleotidyltransferase family.</text>
</comment>
<dbReference type="GO" id="GO:0003723">
    <property type="term" value="F:RNA binding"/>
    <property type="evidence" value="ECO:0007669"/>
    <property type="project" value="UniProtKB-UniRule"/>
</dbReference>
<evidence type="ECO:0000313" key="13">
    <source>
        <dbReference type="Proteomes" id="UP000053941"/>
    </source>
</evidence>
<evidence type="ECO:0000259" key="11">
    <source>
        <dbReference type="PROSITE" id="PS50126"/>
    </source>
</evidence>